<dbReference type="PANTHER" id="PTHR31204:SF1">
    <property type="entry name" value="SIGMA INTRACELLULAR RECEPTOR 2"/>
    <property type="match status" value="1"/>
</dbReference>
<accession>A0A2T3ANL8</accession>
<evidence type="ECO:0000256" key="2">
    <source>
        <dbReference type="ARBA" id="ARBA00009096"/>
    </source>
</evidence>
<evidence type="ECO:0000313" key="9">
    <source>
        <dbReference type="EMBL" id="PSS05254.1"/>
    </source>
</evidence>
<dbReference type="STRING" id="2025994.A0A2T3ANL8"/>
<keyword evidence="4 7" id="KW-0256">Endoplasmic reticulum</keyword>
<gene>
    <name evidence="9" type="ORF">BD289DRAFT_478153</name>
</gene>
<evidence type="ECO:0000313" key="10">
    <source>
        <dbReference type="Proteomes" id="UP000241462"/>
    </source>
</evidence>
<dbReference type="InterPro" id="IPR033118">
    <property type="entry name" value="EXPERA"/>
</dbReference>
<keyword evidence="3 7" id="KW-0812">Transmembrane</keyword>
<keyword evidence="5 7" id="KW-1133">Transmembrane helix</keyword>
<feature type="domain" description="EXPERA" evidence="8">
    <location>
        <begin position="9"/>
        <end position="160"/>
    </location>
</feature>
<organism evidence="9 10">
    <name type="scientific">Coniella lustricola</name>
    <dbReference type="NCBI Taxonomy" id="2025994"/>
    <lineage>
        <taxon>Eukaryota</taxon>
        <taxon>Fungi</taxon>
        <taxon>Dikarya</taxon>
        <taxon>Ascomycota</taxon>
        <taxon>Pezizomycotina</taxon>
        <taxon>Sordariomycetes</taxon>
        <taxon>Sordariomycetidae</taxon>
        <taxon>Diaporthales</taxon>
        <taxon>Schizoparmaceae</taxon>
        <taxon>Coniella</taxon>
    </lineage>
</organism>
<dbReference type="Pfam" id="PF05241">
    <property type="entry name" value="EBP"/>
    <property type="match status" value="1"/>
</dbReference>
<comment type="similarity">
    <text evidence="2">Belongs to the TMEM97/sigma-2 receptor family.</text>
</comment>
<feature type="transmembrane region" description="Helical" evidence="7">
    <location>
        <begin position="143"/>
        <end position="165"/>
    </location>
</feature>
<feature type="transmembrane region" description="Helical" evidence="7">
    <location>
        <begin position="12"/>
        <end position="34"/>
    </location>
</feature>
<proteinExistence type="inferred from homology"/>
<evidence type="ECO:0000256" key="7">
    <source>
        <dbReference type="PIRNR" id="PIRNR031032"/>
    </source>
</evidence>
<name>A0A2T3ANL8_9PEZI</name>
<evidence type="ECO:0000256" key="1">
    <source>
        <dbReference type="ARBA" id="ARBA00004477"/>
    </source>
</evidence>
<dbReference type="PROSITE" id="PS51751">
    <property type="entry name" value="EXPERA"/>
    <property type="match status" value="1"/>
</dbReference>
<dbReference type="InterPro" id="IPR051987">
    <property type="entry name" value="Sigma-2_receptor-like"/>
</dbReference>
<evidence type="ECO:0000259" key="8">
    <source>
        <dbReference type="PROSITE" id="PS51751"/>
    </source>
</evidence>
<dbReference type="AlphaFoldDB" id="A0A2T3ANL8"/>
<dbReference type="GO" id="GO:0005789">
    <property type="term" value="C:endoplasmic reticulum membrane"/>
    <property type="evidence" value="ECO:0007669"/>
    <property type="project" value="UniProtKB-SubCell"/>
</dbReference>
<protein>
    <recommendedName>
        <fullName evidence="7">Efficient mitochondria targeting-associated protein 19</fullName>
    </recommendedName>
</protein>
<evidence type="ECO:0000256" key="4">
    <source>
        <dbReference type="ARBA" id="ARBA00022824"/>
    </source>
</evidence>
<sequence length="182" mass="21347">MSTSAMKGLDKVWLTWSWLSILIIVFIDGLPFLWPAWLYEQKGSPFHVLQQLRDYDINVYNDPLIQDHMAPNYMPFLFAIEIGFQLPVVIFNAYRFGKGKTTTGGHELLLLIYAFETLFSTALCMTHAFYIDPKDFSREQRDVFLYQLMAPWVAVPTLMFVDMYWRLYNRVSATNHAVKKNQ</sequence>
<dbReference type="InterPro" id="IPR016964">
    <property type="entry name" value="Sigma2_recept"/>
</dbReference>
<reference evidence="9 10" key="1">
    <citation type="journal article" date="2018" name="Mycol. Prog.">
        <title>Coniella lustricola, a new species from submerged detritus.</title>
        <authorList>
            <person name="Raudabaugh D.B."/>
            <person name="Iturriaga T."/>
            <person name="Carver A."/>
            <person name="Mondo S."/>
            <person name="Pangilinan J."/>
            <person name="Lipzen A."/>
            <person name="He G."/>
            <person name="Amirebrahimi M."/>
            <person name="Grigoriev I.V."/>
            <person name="Miller A.N."/>
        </authorList>
    </citation>
    <scope>NUCLEOTIDE SEQUENCE [LARGE SCALE GENOMIC DNA]</scope>
    <source>
        <strain evidence="9 10">B22-T-1</strain>
    </source>
</reference>
<keyword evidence="10" id="KW-1185">Reference proteome</keyword>
<dbReference type="InParanoid" id="A0A2T3ANL8"/>
<evidence type="ECO:0000256" key="6">
    <source>
        <dbReference type="ARBA" id="ARBA00023136"/>
    </source>
</evidence>
<dbReference type="EMBL" id="KZ678372">
    <property type="protein sequence ID" value="PSS05254.1"/>
    <property type="molecule type" value="Genomic_DNA"/>
</dbReference>
<evidence type="ECO:0000256" key="5">
    <source>
        <dbReference type="ARBA" id="ARBA00022989"/>
    </source>
</evidence>
<dbReference type="PANTHER" id="PTHR31204">
    <property type="entry name" value="SIGMA INTRACELLULAR RECEPTOR 2"/>
    <property type="match status" value="1"/>
</dbReference>
<feature type="transmembrane region" description="Helical" evidence="7">
    <location>
        <begin position="108"/>
        <end position="131"/>
    </location>
</feature>
<feature type="transmembrane region" description="Helical" evidence="7">
    <location>
        <begin position="73"/>
        <end position="96"/>
    </location>
</feature>
<comment type="subcellular location">
    <subcellularLocation>
        <location evidence="1">Endoplasmic reticulum membrane</location>
        <topology evidence="1">Multi-pass membrane protein</topology>
    </subcellularLocation>
</comment>
<keyword evidence="6 7" id="KW-0472">Membrane</keyword>
<dbReference type="PIRSF" id="PIRSF031032">
    <property type="entry name" value="TMP_97_prd"/>
    <property type="match status" value="1"/>
</dbReference>
<dbReference type="Proteomes" id="UP000241462">
    <property type="component" value="Unassembled WGS sequence"/>
</dbReference>
<dbReference type="OrthoDB" id="433124at2759"/>
<evidence type="ECO:0000256" key="3">
    <source>
        <dbReference type="ARBA" id="ARBA00022692"/>
    </source>
</evidence>